<reference evidence="1" key="1">
    <citation type="submission" date="2020-08" db="EMBL/GenBank/DDBJ databases">
        <title>Food and environmental bacterial isolates.</title>
        <authorList>
            <person name="Richter L."/>
            <person name="Du Plessis E.M."/>
            <person name="Duvenage S."/>
            <person name="Allam M."/>
            <person name="Korsten L."/>
        </authorList>
    </citation>
    <scope>NUCLEOTIDE SEQUENCE</scope>
    <source>
        <strain evidence="1">UPMP2127</strain>
    </source>
</reference>
<name>A0AAW3WTQ4_SERFO</name>
<proteinExistence type="predicted"/>
<comment type="caution">
    <text evidence="1">The sequence shown here is derived from an EMBL/GenBank/DDBJ whole genome shotgun (WGS) entry which is preliminary data.</text>
</comment>
<evidence type="ECO:0000313" key="1">
    <source>
        <dbReference type="EMBL" id="MBC3214610.1"/>
    </source>
</evidence>
<sequence>MKDDFILACQGYFVKQRESAEVRKHHRVQRDTVAEESISPRVKALGRHIARCQRKRKPVRIPALNVVEWGQLLRSLEIKRAYA</sequence>
<accession>A0AAW3WTQ4</accession>
<dbReference type="AlphaFoldDB" id="A0AAW3WTQ4"/>
<dbReference type="KEGG" id="sfg:AV650_28705"/>
<dbReference type="EMBL" id="JACNYO010000026">
    <property type="protein sequence ID" value="MBC3214610.1"/>
    <property type="molecule type" value="Genomic_DNA"/>
</dbReference>
<dbReference type="RefSeq" id="WP_059202148.1">
    <property type="nucleotide sequence ID" value="NZ_JACBIV010000020.1"/>
</dbReference>
<organism evidence="1 2">
    <name type="scientific">Serratia fonticola</name>
    <dbReference type="NCBI Taxonomy" id="47917"/>
    <lineage>
        <taxon>Bacteria</taxon>
        <taxon>Pseudomonadati</taxon>
        <taxon>Pseudomonadota</taxon>
        <taxon>Gammaproteobacteria</taxon>
        <taxon>Enterobacterales</taxon>
        <taxon>Yersiniaceae</taxon>
        <taxon>Serratia</taxon>
    </lineage>
</organism>
<dbReference type="KEGG" id="sfg:AV650_28150"/>
<gene>
    <name evidence="1" type="ORF">H8J20_20950</name>
</gene>
<protein>
    <submittedName>
        <fullName evidence="1">Uncharacterized protein</fullName>
    </submittedName>
</protein>
<evidence type="ECO:0000313" key="2">
    <source>
        <dbReference type="Proteomes" id="UP000659084"/>
    </source>
</evidence>
<dbReference type="Proteomes" id="UP000659084">
    <property type="component" value="Unassembled WGS sequence"/>
</dbReference>